<evidence type="ECO:0000256" key="2">
    <source>
        <dbReference type="ARBA" id="ARBA00022840"/>
    </source>
</evidence>
<keyword evidence="3" id="KW-0238">DNA-binding</keyword>
<dbReference type="GO" id="GO:0005524">
    <property type="term" value="F:ATP binding"/>
    <property type="evidence" value="ECO:0007669"/>
    <property type="project" value="UniProtKB-UniRule"/>
</dbReference>
<dbReference type="SUPFAM" id="SSF47781">
    <property type="entry name" value="RuvA domain 2-like"/>
    <property type="match status" value="1"/>
</dbReference>
<dbReference type="InterPro" id="IPR041451">
    <property type="entry name" value="RecD2_SH13"/>
</dbReference>
<dbReference type="InterPro" id="IPR055446">
    <property type="entry name" value="RecD2_N_OB"/>
</dbReference>
<comment type="similarity">
    <text evidence="3">Belongs to the RecD family. RecD2 subfamily.</text>
</comment>
<keyword evidence="3" id="KW-0347">Helicase</keyword>
<dbReference type="InterPro" id="IPR010994">
    <property type="entry name" value="RuvA_2-like"/>
</dbReference>
<reference evidence="5" key="1">
    <citation type="submission" date="2019-02" db="EMBL/GenBank/DDBJ databases">
        <authorList>
            <person name="Gruber-Vodicka R. H."/>
            <person name="Seah K. B. B."/>
        </authorList>
    </citation>
    <scope>NUCLEOTIDE SEQUENCE</scope>
    <source>
        <strain evidence="5">BECK_M7</strain>
    </source>
</reference>
<organism evidence="5">
    <name type="scientific">Candidatus Kentrum sp. LFY</name>
    <dbReference type="NCBI Taxonomy" id="2126342"/>
    <lineage>
        <taxon>Bacteria</taxon>
        <taxon>Pseudomonadati</taxon>
        <taxon>Pseudomonadota</taxon>
        <taxon>Gammaproteobacteria</taxon>
        <taxon>Candidatus Kentrum</taxon>
    </lineage>
</organism>
<dbReference type="GO" id="GO:0016887">
    <property type="term" value="F:ATP hydrolysis activity"/>
    <property type="evidence" value="ECO:0007669"/>
    <property type="project" value="RHEA"/>
</dbReference>
<dbReference type="GO" id="GO:0009338">
    <property type="term" value="C:exodeoxyribonuclease V complex"/>
    <property type="evidence" value="ECO:0007669"/>
    <property type="project" value="TreeGrafter"/>
</dbReference>
<dbReference type="HAMAP" id="MF_01488">
    <property type="entry name" value="RecD2"/>
    <property type="match status" value="1"/>
</dbReference>
<dbReference type="SUPFAM" id="SSF52540">
    <property type="entry name" value="P-loop containing nucleoside triphosphate hydrolases"/>
    <property type="match status" value="2"/>
</dbReference>
<dbReference type="GO" id="GO:0003677">
    <property type="term" value="F:DNA binding"/>
    <property type="evidence" value="ECO:0007669"/>
    <property type="project" value="UniProtKB-UniRule"/>
</dbReference>
<evidence type="ECO:0000313" key="5">
    <source>
        <dbReference type="EMBL" id="VFJ93255.1"/>
    </source>
</evidence>
<comment type="catalytic activity">
    <reaction evidence="3">
        <text>ATP + H2O = ADP + phosphate + H(+)</text>
        <dbReference type="Rhea" id="RHEA:13065"/>
        <dbReference type="ChEBI" id="CHEBI:15377"/>
        <dbReference type="ChEBI" id="CHEBI:15378"/>
        <dbReference type="ChEBI" id="CHEBI:30616"/>
        <dbReference type="ChEBI" id="CHEBI:43474"/>
        <dbReference type="ChEBI" id="CHEBI:456216"/>
        <dbReference type="EC" id="5.6.2.3"/>
    </reaction>
</comment>
<dbReference type="AlphaFoldDB" id="A0A450UL43"/>
<dbReference type="Pfam" id="PF23139">
    <property type="entry name" value="OB_YrrC"/>
    <property type="match status" value="1"/>
</dbReference>
<dbReference type="InterPro" id="IPR003593">
    <property type="entry name" value="AAA+_ATPase"/>
</dbReference>
<evidence type="ECO:0000259" key="4">
    <source>
        <dbReference type="SMART" id="SM00382"/>
    </source>
</evidence>
<feature type="binding site" evidence="3">
    <location>
        <begin position="347"/>
        <end position="351"/>
    </location>
    <ligand>
        <name>ATP</name>
        <dbReference type="ChEBI" id="CHEBI:30616"/>
    </ligand>
</feature>
<keyword evidence="3" id="KW-0378">Hydrolase</keyword>
<dbReference type="Pfam" id="PF13538">
    <property type="entry name" value="UvrD_C_2"/>
    <property type="match status" value="1"/>
</dbReference>
<dbReference type="EMBL" id="CAADFF010000043">
    <property type="protein sequence ID" value="VFJ93255.1"/>
    <property type="molecule type" value="Genomic_DNA"/>
</dbReference>
<dbReference type="GO" id="GO:0017116">
    <property type="term" value="F:single-stranded DNA helicase activity"/>
    <property type="evidence" value="ECO:0007669"/>
    <property type="project" value="TreeGrafter"/>
</dbReference>
<comment type="function">
    <text evidence="3">DNA-dependent ATPase and ATP-dependent 5'-3' DNA helicase. Has no activity on blunt DNA or DNA with 3'-overhangs, requires at least 10 bases of 5'-ssDNA for helicase activity.</text>
</comment>
<keyword evidence="3" id="KW-0413">Isomerase</keyword>
<dbReference type="InterPro" id="IPR029493">
    <property type="entry name" value="RecD2-like_HHH"/>
</dbReference>
<dbReference type="InterPro" id="IPR050534">
    <property type="entry name" value="Coronavir_polyprotein_1ab"/>
</dbReference>
<dbReference type="Gene3D" id="2.30.30.940">
    <property type="match status" value="1"/>
</dbReference>
<keyword evidence="1 3" id="KW-0547">Nucleotide-binding</keyword>
<dbReference type="CDD" id="cd17933">
    <property type="entry name" value="DEXSc_RecD-like"/>
    <property type="match status" value="1"/>
</dbReference>
<dbReference type="Gene3D" id="1.10.10.2220">
    <property type="match status" value="1"/>
</dbReference>
<evidence type="ECO:0000256" key="3">
    <source>
        <dbReference type="HAMAP-Rule" id="MF_01488"/>
    </source>
</evidence>
<dbReference type="InterPro" id="IPR006345">
    <property type="entry name" value="RecD2"/>
</dbReference>
<dbReference type="Pfam" id="PF13245">
    <property type="entry name" value="AAA_19"/>
    <property type="match status" value="1"/>
</dbReference>
<dbReference type="EC" id="5.6.2.3" evidence="3"/>
<keyword evidence="2 3" id="KW-0067">ATP-binding</keyword>
<dbReference type="InterPro" id="IPR027417">
    <property type="entry name" value="P-loop_NTPase"/>
</dbReference>
<dbReference type="PANTHER" id="PTHR43788:SF6">
    <property type="entry name" value="DNA HELICASE B"/>
    <property type="match status" value="1"/>
</dbReference>
<dbReference type="NCBIfam" id="TIGR01448">
    <property type="entry name" value="recD_rel"/>
    <property type="match status" value="1"/>
</dbReference>
<dbReference type="CDD" id="cd18809">
    <property type="entry name" value="SF1_C_RecD"/>
    <property type="match status" value="1"/>
</dbReference>
<proteinExistence type="inferred from homology"/>
<dbReference type="Gene3D" id="1.10.150.20">
    <property type="entry name" value="5' to 3' exonuclease, C-terminal subdomain"/>
    <property type="match status" value="1"/>
</dbReference>
<dbReference type="GO" id="GO:0043139">
    <property type="term" value="F:5'-3' DNA helicase activity"/>
    <property type="evidence" value="ECO:0007669"/>
    <property type="project" value="UniProtKB-UniRule"/>
</dbReference>
<dbReference type="InterPro" id="IPR027785">
    <property type="entry name" value="UvrD-like_helicase_C"/>
</dbReference>
<dbReference type="Gene3D" id="3.40.50.300">
    <property type="entry name" value="P-loop containing nucleotide triphosphate hydrolases"/>
    <property type="match status" value="2"/>
</dbReference>
<gene>
    <name evidence="3" type="primary">recD2</name>
    <name evidence="5" type="ORF">BECKLFY1418B_GA0070995_104316</name>
</gene>
<evidence type="ECO:0000256" key="1">
    <source>
        <dbReference type="ARBA" id="ARBA00022741"/>
    </source>
</evidence>
<dbReference type="Pfam" id="PF14520">
    <property type="entry name" value="HHH_5"/>
    <property type="match status" value="1"/>
</dbReference>
<dbReference type="PANTHER" id="PTHR43788">
    <property type="entry name" value="DNA2/NAM7 HELICASE FAMILY MEMBER"/>
    <property type="match status" value="1"/>
</dbReference>
<accession>A0A450UL43</accession>
<protein>
    <recommendedName>
        <fullName evidence="3">ATP-dependent RecD2 DNA helicase</fullName>
        <ecNumber evidence="3">5.6.2.3</ecNumber>
    </recommendedName>
    <alternativeName>
        <fullName evidence="3">DNA 5'-3' helicase subunit RecD2</fullName>
    </alternativeName>
</protein>
<name>A0A450UL43_9GAMM</name>
<dbReference type="GO" id="GO:0006310">
    <property type="term" value="P:DNA recombination"/>
    <property type="evidence" value="ECO:0007669"/>
    <property type="project" value="InterPro"/>
</dbReference>
<dbReference type="Pfam" id="PF18335">
    <property type="entry name" value="SH3_13"/>
    <property type="match status" value="1"/>
</dbReference>
<feature type="domain" description="AAA+ ATPase" evidence="4">
    <location>
        <begin position="336"/>
        <end position="477"/>
    </location>
</feature>
<dbReference type="SMART" id="SM00382">
    <property type="entry name" value="AAA"/>
    <property type="match status" value="1"/>
</dbReference>
<dbReference type="Pfam" id="PF14490">
    <property type="entry name" value="HHH_RecD2"/>
    <property type="match status" value="1"/>
</dbReference>
<sequence>MIKQRLSGEIARIAFHNQENGFCVLRVKVRGYSEPATVIGTAAAVTPGEYVECQGHWANDPNHGRQFRADHLQIVPPGTREGIERYLGSGMVRGIGPHFAAKLVQTFGERVFDIIEKEPERLTEVPGLGPRRKARIVAAWAGQRAIQDIMVFLRSYGLGTARAVRIFKTYGNDAIDRVRENPYRLALDIHGMGFATADTLAERLGIPRDSSMRARAGILHVLQELSVKGHCARQRTTLVSDASTLLSIPPVIIENAIDEELREKRLVQESVGNRPCVFLATLRNAEVGVADHIRRLLRYHTPWERIDTEKVASWIEEKTELVLSDSQREAVFAAVNGKVTVITGGPGVGKTTVINSILQILRAKGANPCLCAPTGRAAKRLSESTGFPASTIHRALEFDPRTMGFKRQQDYPLEADLVVLDEASMVDVVLMNRFLRAVPNRAALVMVGDVDQLPSIGPGSVLADLIASSRITVVRLTEIFRQAAASRIVANAHLVNQGIVPECSHPQAPLSDFYVVAADSPEAVRNKLVQIVTERIPQRFGLDPVRDLQVLTPVNRGPLGTLTLNTELQKWLNPNAAPAVTRFGWTLAPGDKVVQRVNNYDKDIFNGDIGRIVRVDEREKQITVDMDGREVPYTFDELDELSLAYAMTIHKAQGSEYSAVVILLASQHYTLLARNLLYTAITRGRKLVVILCQTKALTMAVRNVPSMRRLTKLAERLEEIS</sequence>